<dbReference type="STRING" id="1802685.A3C88_03005"/>
<evidence type="ECO:0000313" key="2">
    <source>
        <dbReference type="Proteomes" id="UP000178117"/>
    </source>
</evidence>
<evidence type="ECO:0000313" key="1">
    <source>
        <dbReference type="EMBL" id="OGN16527.1"/>
    </source>
</evidence>
<dbReference type="EMBL" id="MGJZ01000031">
    <property type="protein sequence ID" value="OGN16527.1"/>
    <property type="molecule type" value="Genomic_DNA"/>
</dbReference>
<organism evidence="1 2">
    <name type="scientific">Candidatus Yanofskybacteria bacterium RIFCSPHIGHO2_02_FULL_50_12</name>
    <dbReference type="NCBI Taxonomy" id="1802685"/>
    <lineage>
        <taxon>Bacteria</taxon>
        <taxon>Candidatus Yanofskyibacteriota</taxon>
    </lineage>
</organism>
<name>A0A1F8FTP7_9BACT</name>
<sequence>MSVVRLEYPKARPSYWVSPAAEMFEGLARVQTGGEFGERKGAITAAIQLLRLALEGLPLIDARRSAVYFMVKEIMSNQFAITSDDRVAYMLVRWQNMLQIGEKEGFRRVLASEPEGIARMQSFFNALVHKGEQERSDRRNMPDDDD</sequence>
<protein>
    <submittedName>
        <fullName evidence="1">Uncharacterized protein</fullName>
    </submittedName>
</protein>
<gene>
    <name evidence="1" type="ORF">A3C88_03005</name>
</gene>
<reference evidence="1 2" key="1">
    <citation type="journal article" date="2016" name="Nat. Commun.">
        <title>Thousands of microbial genomes shed light on interconnected biogeochemical processes in an aquifer system.</title>
        <authorList>
            <person name="Anantharaman K."/>
            <person name="Brown C.T."/>
            <person name="Hug L.A."/>
            <person name="Sharon I."/>
            <person name="Castelle C.J."/>
            <person name="Probst A.J."/>
            <person name="Thomas B.C."/>
            <person name="Singh A."/>
            <person name="Wilkins M.J."/>
            <person name="Karaoz U."/>
            <person name="Brodie E.L."/>
            <person name="Williams K.H."/>
            <person name="Hubbard S.S."/>
            <person name="Banfield J.F."/>
        </authorList>
    </citation>
    <scope>NUCLEOTIDE SEQUENCE [LARGE SCALE GENOMIC DNA]</scope>
</reference>
<comment type="caution">
    <text evidence="1">The sequence shown here is derived from an EMBL/GenBank/DDBJ whole genome shotgun (WGS) entry which is preliminary data.</text>
</comment>
<dbReference type="Proteomes" id="UP000178117">
    <property type="component" value="Unassembled WGS sequence"/>
</dbReference>
<dbReference type="AlphaFoldDB" id="A0A1F8FTP7"/>
<accession>A0A1F8FTP7</accession>
<proteinExistence type="predicted"/>